<dbReference type="PANTHER" id="PTHR33516">
    <property type="entry name" value="LEXA REPRESSOR"/>
    <property type="match status" value="1"/>
</dbReference>
<keyword evidence="3 12" id="KW-0235">DNA replication</keyword>
<feature type="active site" description="For autocatalytic cleavage activity" evidence="12">
    <location>
        <position position="145"/>
    </location>
</feature>
<accession>A0A133PLX3</accession>
<evidence type="ECO:0000256" key="3">
    <source>
        <dbReference type="ARBA" id="ARBA00022705"/>
    </source>
</evidence>
<evidence type="ECO:0000256" key="7">
    <source>
        <dbReference type="ARBA" id="ARBA00023015"/>
    </source>
</evidence>
<dbReference type="InterPro" id="IPR006199">
    <property type="entry name" value="LexA_DNA-bd_dom"/>
</dbReference>
<dbReference type="InterPro" id="IPR006197">
    <property type="entry name" value="Peptidase_S24_LexA"/>
</dbReference>
<dbReference type="Proteomes" id="UP000070174">
    <property type="component" value="Unassembled WGS sequence"/>
</dbReference>
<gene>
    <name evidence="12" type="primary">lexA</name>
    <name evidence="16" type="ORF">HMPREF3229_01170</name>
</gene>
<name>A0A133PLX3_9FIRM</name>
<evidence type="ECO:0000256" key="1">
    <source>
        <dbReference type="ARBA" id="ARBA00007484"/>
    </source>
</evidence>
<keyword evidence="6 12" id="KW-0068">Autocatalytic cleavage</keyword>
<evidence type="ECO:0000256" key="8">
    <source>
        <dbReference type="ARBA" id="ARBA00023125"/>
    </source>
</evidence>
<dbReference type="PANTHER" id="PTHR33516:SF2">
    <property type="entry name" value="LEXA REPRESSOR-RELATED"/>
    <property type="match status" value="1"/>
</dbReference>
<feature type="domain" description="Peptidase S24/S26A/S26B/S26C" evidence="14">
    <location>
        <begin position="103"/>
        <end position="215"/>
    </location>
</feature>
<dbReference type="InterPro" id="IPR006200">
    <property type="entry name" value="LexA"/>
</dbReference>
<keyword evidence="10 12" id="KW-0234">DNA repair</keyword>
<dbReference type="GO" id="GO:0009432">
    <property type="term" value="P:SOS response"/>
    <property type="evidence" value="ECO:0007669"/>
    <property type="project" value="UniProtKB-UniRule"/>
</dbReference>
<dbReference type="Gene3D" id="1.10.10.10">
    <property type="entry name" value="Winged helix-like DNA-binding domain superfamily/Winged helix DNA-binding domain"/>
    <property type="match status" value="1"/>
</dbReference>
<dbReference type="SUPFAM" id="SSF51306">
    <property type="entry name" value="LexA/Signal peptidase"/>
    <property type="match status" value="1"/>
</dbReference>
<evidence type="ECO:0000256" key="11">
    <source>
        <dbReference type="ARBA" id="ARBA00023236"/>
    </source>
</evidence>
<comment type="subunit">
    <text evidence="12">Homodimer.</text>
</comment>
<evidence type="ECO:0000259" key="14">
    <source>
        <dbReference type="Pfam" id="PF00717"/>
    </source>
</evidence>
<dbReference type="PATRIC" id="fig|54005.3.peg.1154"/>
<dbReference type="HAMAP" id="MF_00015">
    <property type="entry name" value="LexA"/>
    <property type="match status" value="1"/>
</dbReference>
<dbReference type="InterPro" id="IPR039418">
    <property type="entry name" value="LexA-like"/>
</dbReference>
<comment type="similarity">
    <text evidence="1 12 13">Belongs to the peptidase S24 family.</text>
</comment>
<keyword evidence="2 12" id="KW-0678">Repressor</keyword>
<dbReference type="CDD" id="cd06529">
    <property type="entry name" value="S24_LexA-like"/>
    <property type="match status" value="1"/>
</dbReference>
<dbReference type="SUPFAM" id="SSF46785">
    <property type="entry name" value="Winged helix' DNA-binding domain"/>
    <property type="match status" value="1"/>
</dbReference>
<feature type="DNA-binding region" description="H-T-H motif" evidence="12">
    <location>
        <begin position="45"/>
        <end position="65"/>
    </location>
</feature>
<dbReference type="EMBL" id="LRQE01000034">
    <property type="protein sequence ID" value="KXA29546.1"/>
    <property type="molecule type" value="Genomic_DNA"/>
</dbReference>
<dbReference type="InterPro" id="IPR036388">
    <property type="entry name" value="WH-like_DNA-bd_sf"/>
</dbReference>
<evidence type="ECO:0000313" key="16">
    <source>
        <dbReference type="EMBL" id="KXA29546.1"/>
    </source>
</evidence>
<evidence type="ECO:0000256" key="2">
    <source>
        <dbReference type="ARBA" id="ARBA00022491"/>
    </source>
</evidence>
<feature type="site" description="Cleavage; by autolysis" evidence="12">
    <location>
        <begin position="110"/>
        <end position="111"/>
    </location>
</feature>
<evidence type="ECO:0000256" key="4">
    <source>
        <dbReference type="ARBA" id="ARBA00022763"/>
    </source>
</evidence>
<keyword evidence="11 12" id="KW-0742">SOS response</keyword>
<comment type="catalytic activity">
    <reaction evidence="12">
        <text>Hydrolysis of Ala-|-Gly bond in repressor LexA.</text>
        <dbReference type="EC" id="3.4.21.88"/>
    </reaction>
</comment>
<feature type="domain" description="LexA repressor DNA-binding" evidence="15">
    <location>
        <begin position="19"/>
        <end position="82"/>
    </location>
</feature>
<dbReference type="InterPro" id="IPR015927">
    <property type="entry name" value="Peptidase_S24_S26A/B/C"/>
</dbReference>
<evidence type="ECO:0000256" key="6">
    <source>
        <dbReference type="ARBA" id="ARBA00022813"/>
    </source>
</evidence>
<dbReference type="FunFam" id="2.10.109.10:FF:000001">
    <property type="entry name" value="LexA repressor"/>
    <property type="match status" value="1"/>
</dbReference>
<keyword evidence="5 12" id="KW-0378">Hydrolase</keyword>
<evidence type="ECO:0000256" key="10">
    <source>
        <dbReference type="ARBA" id="ARBA00023204"/>
    </source>
</evidence>
<protein>
    <recommendedName>
        <fullName evidence="12">LexA repressor</fullName>
        <ecNumber evidence="12">3.4.21.88</ecNumber>
    </recommendedName>
</protein>
<proteinExistence type="inferred from homology"/>
<dbReference type="PRINTS" id="PR00726">
    <property type="entry name" value="LEXASERPTASE"/>
</dbReference>
<dbReference type="InterPro" id="IPR036286">
    <property type="entry name" value="LexA/Signal_pep-like_sf"/>
</dbReference>
<evidence type="ECO:0000256" key="5">
    <source>
        <dbReference type="ARBA" id="ARBA00022801"/>
    </source>
</evidence>
<dbReference type="GO" id="GO:0003677">
    <property type="term" value="F:DNA binding"/>
    <property type="evidence" value="ECO:0007669"/>
    <property type="project" value="UniProtKB-UniRule"/>
</dbReference>
<organism evidence="16">
    <name type="scientific">Peptoniphilus harei</name>
    <dbReference type="NCBI Taxonomy" id="54005"/>
    <lineage>
        <taxon>Bacteria</taxon>
        <taxon>Bacillati</taxon>
        <taxon>Bacillota</taxon>
        <taxon>Tissierellia</taxon>
        <taxon>Tissierellales</taxon>
        <taxon>Peptoniphilaceae</taxon>
        <taxon>Peptoniphilus</taxon>
    </lineage>
</organism>
<keyword evidence="4 12" id="KW-0227">DNA damage</keyword>
<evidence type="ECO:0000256" key="9">
    <source>
        <dbReference type="ARBA" id="ARBA00023163"/>
    </source>
</evidence>
<evidence type="ECO:0000256" key="12">
    <source>
        <dbReference type="HAMAP-Rule" id="MF_00015"/>
    </source>
</evidence>
<dbReference type="EC" id="3.4.21.88" evidence="12"/>
<keyword evidence="7 12" id="KW-0805">Transcription regulation</keyword>
<dbReference type="Gene3D" id="2.10.109.10">
    <property type="entry name" value="Umud Fragment, subunit A"/>
    <property type="match status" value="1"/>
</dbReference>
<sequence>MFKYDIINLTKIGGNPMYEDLNQRELEILFFIKRFIESKSYPPTVREICAGCNIKSTSTVYYALEKLETTNYIRKDASKTRAIEIVPQDDDILMLKKKTVDVPVLGRVTAGAPILAVQNIEDTMPLPVDFVSDKELFILKVSGESMINVGIFDGDYVIIEKSNCARNGEKVLALIEDEATIKTYYKEENRFRLQPENDTMEPLYFDNIEILGKIVGLYRRFN</sequence>
<dbReference type="NCBIfam" id="TIGR00498">
    <property type="entry name" value="lexA"/>
    <property type="match status" value="1"/>
</dbReference>
<feature type="active site" description="For autocatalytic cleavage activity" evidence="12">
    <location>
        <position position="182"/>
    </location>
</feature>
<evidence type="ECO:0000259" key="15">
    <source>
        <dbReference type="Pfam" id="PF01726"/>
    </source>
</evidence>
<dbReference type="GO" id="GO:0045892">
    <property type="term" value="P:negative regulation of DNA-templated transcription"/>
    <property type="evidence" value="ECO:0007669"/>
    <property type="project" value="UniProtKB-UniRule"/>
</dbReference>
<reference evidence="16 17" key="1">
    <citation type="submission" date="2016-01" db="EMBL/GenBank/DDBJ databases">
        <authorList>
            <person name="Oliw E.H."/>
        </authorList>
    </citation>
    <scope>NUCLEOTIDE SEQUENCE [LARGE SCALE GENOMIC DNA]</scope>
    <source>
        <strain evidence="16 17">CMW7756A</strain>
    </source>
</reference>
<dbReference type="InterPro" id="IPR036390">
    <property type="entry name" value="WH_DNA-bd_sf"/>
</dbReference>
<dbReference type="Pfam" id="PF00717">
    <property type="entry name" value="Peptidase_S24"/>
    <property type="match status" value="1"/>
</dbReference>
<dbReference type="GO" id="GO:0006281">
    <property type="term" value="P:DNA repair"/>
    <property type="evidence" value="ECO:0007669"/>
    <property type="project" value="UniProtKB-UniRule"/>
</dbReference>
<evidence type="ECO:0000256" key="13">
    <source>
        <dbReference type="RuleBase" id="RU003991"/>
    </source>
</evidence>
<comment type="caution">
    <text evidence="16">The sequence shown here is derived from an EMBL/GenBank/DDBJ whole genome shotgun (WGS) entry which is preliminary data.</text>
</comment>
<keyword evidence="8 12" id="KW-0238">DNA-binding</keyword>
<dbReference type="AlphaFoldDB" id="A0A133PLX3"/>
<evidence type="ECO:0000313" key="17">
    <source>
        <dbReference type="Proteomes" id="UP000070174"/>
    </source>
</evidence>
<keyword evidence="9 12" id="KW-0804">Transcription</keyword>
<dbReference type="InterPro" id="IPR050077">
    <property type="entry name" value="LexA_repressor"/>
</dbReference>
<dbReference type="Pfam" id="PF01726">
    <property type="entry name" value="LexA_DNA_bind"/>
    <property type="match status" value="1"/>
</dbReference>
<dbReference type="GO" id="GO:0006260">
    <property type="term" value="P:DNA replication"/>
    <property type="evidence" value="ECO:0007669"/>
    <property type="project" value="UniProtKB-UniRule"/>
</dbReference>
<comment type="function">
    <text evidence="12">Represses a number of genes involved in the response to DNA damage (SOS response), including recA and lexA. In the presence of single-stranded DNA, RecA interacts with LexA causing an autocatalytic cleavage which disrupts the DNA-binding part of LexA, leading to derepression of the SOS regulon and eventually DNA repair.</text>
</comment>
<dbReference type="GO" id="GO:0006508">
    <property type="term" value="P:proteolysis"/>
    <property type="evidence" value="ECO:0007669"/>
    <property type="project" value="InterPro"/>
</dbReference>
<dbReference type="GO" id="GO:0004252">
    <property type="term" value="F:serine-type endopeptidase activity"/>
    <property type="evidence" value="ECO:0007669"/>
    <property type="project" value="UniProtKB-UniRule"/>
</dbReference>